<dbReference type="GeneID" id="24820336"/>
<dbReference type="EMBL" id="CP011070">
    <property type="protein sequence ID" value="AJW70820.1"/>
    <property type="molecule type" value="Genomic_DNA"/>
</dbReference>
<keyword evidence="2" id="KW-1185">Reference proteome</keyword>
<dbReference type="STRING" id="1580092.NADRNF5_1131"/>
<proteinExistence type="predicted"/>
<dbReference type="RefSeq" id="WP_048116116.1">
    <property type="nucleotide sequence ID" value="NZ_CP011070.1"/>
</dbReference>
<dbReference type="KEGG" id="nin:NADRNF5_1131"/>
<evidence type="ECO:0000313" key="2">
    <source>
        <dbReference type="Proteomes" id="UP000032408"/>
    </source>
</evidence>
<organism evidence="1 2">
    <name type="scientific">Nitrosopumilus adriaticus</name>
    <dbReference type="NCBI Taxonomy" id="1580092"/>
    <lineage>
        <taxon>Archaea</taxon>
        <taxon>Nitrososphaerota</taxon>
        <taxon>Nitrososphaeria</taxon>
        <taxon>Nitrosopumilales</taxon>
        <taxon>Nitrosopumilaceae</taxon>
        <taxon>Nitrosopumilus</taxon>
    </lineage>
</organism>
<protein>
    <submittedName>
        <fullName evidence="1">Uncharacterized protein</fullName>
    </submittedName>
</protein>
<reference evidence="1 2" key="2">
    <citation type="journal article" date="2016" name="ISME J.">
        <title>Physiological and genomic characterization of two novel marine thaumarchaeal strains indicates niche differentiation.</title>
        <authorList>
            <person name="Bayer B."/>
            <person name="Vojvoda J."/>
            <person name="Offre P."/>
            <person name="Alves R.J."/>
            <person name="Elisabeth N.H."/>
            <person name="Garcia J.A."/>
            <person name="Volland J.M."/>
            <person name="Srivastava A."/>
            <person name="Schleper C."/>
            <person name="Herndl G.J."/>
        </authorList>
    </citation>
    <scope>NUCLEOTIDE SEQUENCE [LARGE SCALE GENOMIC DNA]</scope>
    <source>
        <strain evidence="1 2">NF5</strain>
    </source>
</reference>
<dbReference type="AlphaFoldDB" id="A0A0D5C3B8"/>
<dbReference type="Proteomes" id="UP000032408">
    <property type="component" value="Chromosome"/>
</dbReference>
<gene>
    <name evidence="1" type="ORF">NADRNF5_1131</name>
</gene>
<reference evidence="2" key="1">
    <citation type="submission" date="2015-03" db="EMBL/GenBank/DDBJ databases">
        <title>Characterization of two novel Thaumarchaeota isolated from the Northern Adriatic Sea.</title>
        <authorList>
            <person name="Bayer B."/>
            <person name="Vojvoda J."/>
            <person name="Offre P."/>
            <person name="Srivastava A."/>
            <person name="Elisabeth N."/>
            <person name="Garcia J.A.L."/>
            <person name="Schleper C."/>
            <person name="Herndl G.J."/>
        </authorList>
    </citation>
    <scope>NUCLEOTIDE SEQUENCE [LARGE SCALE GENOMIC DNA]</scope>
    <source>
        <strain evidence="2">NF5</strain>
    </source>
</reference>
<evidence type="ECO:0000313" key="1">
    <source>
        <dbReference type="EMBL" id="AJW70820.1"/>
    </source>
</evidence>
<accession>A0A0D5C3B8</accession>
<sequence length="66" mass="7832">MSNLDESIGKILLELQKDDPDAFKKLMERAKNENPELFEDDIDIENKEIDNYNIKVDEYNKKIDEN</sequence>
<name>A0A0D5C3B8_9ARCH</name>
<dbReference type="HOGENOM" id="CLU_2839211_0_0_2"/>
<dbReference type="OrthoDB" id="2932at2157"/>